<dbReference type="AlphaFoldDB" id="A0A4P9VTV6"/>
<name>A0A4P9VTV6_9GAMM</name>
<proteinExistence type="predicted"/>
<evidence type="ECO:0000313" key="2">
    <source>
        <dbReference type="EMBL" id="RDH46616.1"/>
    </source>
</evidence>
<dbReference type="InterPro" id="IPR027392">
    <property type="entry name" value="TF_Znf"/>
</dbReference>
<protein>
    <recommendedName>
        <fullName evidence="1">Transcription factor zinc-finger domain-containing protein</fullName>
    </recommendedName>
</protein>
<sequence length="183" mass="21305">MKCTSCRQGSLTPGYLDMLFPCHTCDHCGGNWVLLKDYLRWKEANPDYQFEQATIEVEAEDSKRAMTCPQTGKLMVKYRISKDTDHRLDLSPDVHGIWLDKGEWDLLKKAGLAGNLNAIFTDPWQRKIREANAKEVFEQLYKEQFGDDDYQKLKLTRDWINQHPKRSDLLAYLVADDPYSANR</sequence>
<dbReference type="Proteomes" id="UP000257039">
    <property type="component" value="Unassembled WGS sequence"/>
</dbReference>
<dbReference type="EMBL" id="NDXW01000001">
    <property type="protein sequence ID" value="RDH46616.1"/>
    <property type="molecule type" value="Genomic_DNA"/>
</dbReference>
<accession>A0A4P9VTV6</accession>
<dbReference type="Pfam" id="PF13453">
    <property type="entry name" value="Zn_ribbon_TFIIB"/>
    <property type="match status" value="1"/>
</dbReference>
<keyword evidence="3" id="KW-1185">Reference proteome</keyword>
<comment type="caution">
    <text evidence="2">The sequence shown here is derived from an EMBL/GenBank/DDBJ whole genome shotgun (WGS) entry which is preliminary data.</text>
</comment>
<evidence type="ECO:0000259" key="1">
    <source>
        <dbReference type="Pfam" id="PF13453"/>
    </source>
</evidence>
<organism evidence="2 3">
    <name type="scientific">Zooshikella ganghwensis</name>
    <dbReference type="NCBI Taxonomy" id="202772"/>
    <lineage>
        <taxon>Bacteria</taxon>
        <taxon>Pseudomonadati</taxon>
        <taxon>Pseudomonadota</taxon>
        <taxon>Gammaproteobacteria</taxon>
        <taxon>Oceanospirillales</taxon>
        <taxon>Zooshikellaceae</taxon>
        <taxon>Zooshikella</taxon>
    </lineage>
</organism>
<evidence type="ECO:0000313" key="3">
    <source>
        <dbReference type="Proteomes" id="UP000257039"/>
    </source>
</evidence>
<gene>
    <name evidence="2" type="ORF">B9G39_02245</name>
</gene>
<feature type="domain" description="Transcription factor zinc-finger" evidence="1">
    <location>
        <begin position="2"/>
        <end position="44"/>
    </location>
</feature>
<reference evidence="2 3" key="1">
    <citation type="submission" date="2017-04" db="EMBL/GenBank/DDBJ databases">
        <title>Draft genome sequence of Zooshikella ganghwensis VG4 isolated from Red Sea sediments.</title>
        <authorList>
            <person name="Rehman Z."/>
            <person name="Alam I."/>
            <person name="Kamau A."/>
            <person name="Bajic V."/>
            <person name="Leiknes T."/>
        </authorList>
    </citation>
    <scope>NUCLEOTIDE SEQUENCE [LARGE SCALE GENOMIC DNA]</scope>
    <source>
        <strain evidence="2 3">VG4</strain>
    </source>
</reference>